<sequence>MEEKNKVTFFGSTDLRWLDTATHSQAEEVELHD</sequence>
<accession>A0A0A9CD51</accession>
<evidence type="ECO:0000313" key="1">
    <source>
        <dbReference type="EMBL" id="JAD69427.1"/>
    </source>
</evidence>
<protein>
    <submittedName>
        <fullName evidence="1">Uncharacterized protein</fullName>
    </submittedName>
</protein>
<proteinExistence type="predicted"/>
<name>A0A0A9CD51_ARUDO</name>
<organism evidence="1">
    <name type="scientific">Arundo donax</name>
    <name type="common">Giant reed</name>
    <name type="synonym">Donax arundinaceus</name>
    <dbReference type="NCBI Taxonomy" id="35708"/>
    <lineage>
        <taxon>Eukaryota</taxon>
        <taxon>Viridiplantae</taxon>
        <taxon>Streptophyta</taxon>
        <taxon>Embryophyta</taxon>
        <taxon>Tracheophyta</taxon>
        <taxon>Spermatophyta</taxon>
        <taxon>Magnoliopsida</taxon>
        <taxon>Liliopsida</taxon>
        <taxon>Poales</taxon>
        <taxon>Poaceae</taxon>
        <taxon>PACMAD clade</taxon>
        <taxon>Arundinoideae</taxon>
        <taxon>Arundineae</taxon>
        <taxon>Arundo</taxon>
    </lineage>
</organism>
<dbReference type="EMBL" id="GBRH01228468">
    <property type="protein sequence ID" value="JAD69427.1"/>
    <property type="molecule type" value="Transcribed_RNA"/>
</dbReference>
<reference evidence="1" key="2">
    <citation type="journal article" date="2015" name="Data Brief">
        <title>Shoot transcriptome of the giant reed, Arundo donax.</title>
        <authorList>
            <person name="Barrero R.A."/>
            <person name="Guerrero F.D."/>
            <person name="Moolhuijzen P."/>
            <person name="Goolsby J.A."/>
            <person name="Tidwell J."/>
            <person name="Bellgard S.E."/>
            <person name="Bellgard M.I."/>
        </authorList>
    </citation>
    <scope>NUCLEOTIDE SEQUENCE</scope>
    <source>
        <tissue evidence="1">Shoot tissue taken approximately 20 cm above the soil surface</tissue>
    </source>
</reference>
<reference evidence="1" key="1">
    <citation type="submission" date="2014-09" db="EMBL/GenBank/DDBJ databases">
        <authorList>
            <person name="Magalhaes I.L.F."/>
            <person name="Oliveira U."/>
            <person name="Santos F.R."/>
            <person name="Vidigal T.H.D.A."/>
            <person name="Brescovit A.D."/>
            <person name="Santos A.J."/>
        </authorList>
    </citation>
    <scope>NUCLEOTIDE SEQUENCE</scope>
    <source>
        <tissue evidence="1">Shoot tissue taken approximately 20 cm above the soil surface</tissue>
    </source>
</reference>
<dbReference type="AlphaFoldDB" id="A0A0A9CD51"/>